<name>G2RG72_THETT</name>
<dbReference type="GO" id="GO:0004674">
    <property type="term" value="F:protein serine/threonine kinase activity"/>
    <property type="evidence" value="ECO:0007669"/>
    <property type="project" value="UniProtKB-EC"/>
</dbReference>
<evidence type="ECO:0000256" key="5">
    <source>
        <dbReference type="ARBA" id="ARBA00019973"/>
    </source>
</evidence>
<dbReference type="InterPro" id="IPR008266">
    <property type="entry name" value="Tyr_kinase_AS"/>
</dbReference>
<evidence type="ECO:0000256" key="11">
    <source>
        <dbReference type="ARBA" id="ARBA00033194"/>
    </source>
</evidence>
<reference evidence="17 18" key="1">
    <citation type="journal article" date="2011" name="Nat. Biotechnol.">
        <title>Comparative genomic analysis of the thermophilic biomass-degrading fungi Myceliophthora thermophila and Thielavia terrestris.</title>
        <authorList>
            <person name="Berka R.M."/>
            <person name="Grigoriev I.V."/>
            <person name="Otillar R."/>
            <person name="Salamov A."/>
            <person name="Grimwood J."/>
            <person name="Reid I."/>
            <person name="Ishmael N."/>
            <person name="John T."/>
            <person name="Darmond C."/>
            <person name="Moisan M.-C."/>
            <person name="Henrissat B."/>
            <person name="Coutinho P.M."/>
            <person name="Lombard V."/>
            <person name="Natvig D.O."/>
            <person name="Lindquist E."/>
            <person name="Schmutz J."/>
            <person name="Lucas S."/>
            <person name="Harris P."/>
            <person name="Powlowski J."/>
            <person name="Bellemare A."/>
            <person name="Taylor D."/>
            <person name="Butler G."/>
            <person name="de Vries R.P."/>
            <person name="Allijn I.E."/>
            <person name="van den Brink J."/>
            <person name="Ushinsky S."/>
            <person name="Storms R."/>
            <person name="Powell A.J."/>
            <person name="Paulsen I.T."/>
            <person name="Elbourne L.D.H."/>
            <person name="Baker S.E."/>
            <person name="Magnuson J."/>
            <person name="LaBoissiere S."/>
            <person name="Clutterbuck A.J."/>
            <person name="Martinez D."/>
            <person name="Wogulis M."/>
            <person name="de Leon A.L."/>
            <person name="Rey M.W."/>
            <person name="Tsang A."/>
        </authorList>
    </citation>
    <scope>NUCLEOTIDE SEQUENCE [LARGE SCALE GENOMIC DNA]</scope>
    <source>
        <strain evidence="18">ATCC 38088 / NRRL 8126</strain>
    </source>
</reference>
<comment type="similarity">
    <text evidence="12">Belongs to the protein kinase superfamily. STE Ser/Thr protein kinase family. MAP kinase kinase subfamily.</text>
</comment>
<keyword evidence="18" id="KW-1185">Reference proteome</keyword>
<keyword evidence="9" id="KW-0067">ATP-binding</keyword>
<dbReference type="PROSITE" id="PS00109">
    <property type="entry name" value="PROTEIN_KINASE_TYR"/>
    <property type="match status" value="1"/>
</dbReference>
<accession>G2RG72</accession>
<feature type="non-terminal residue" evidence="17">
    <location>
        <position position="1"/>
    </location>
</feature>
<evidence type="ECO:0000256" key="12">
    <source>
        <dbReference type="ARBA" id="ARBA00038035"/>
    </source>
</evidence>
<dbReference type="HOGENOM" id="CLU_076634_0_0_1"/>
<dbReference type="GeneID" id="11521801"/>
<dbReference type="GO" id="GO:0004708">
    <property type="term" value="F:MAP kinase kinase activity"/>
    <property type="evidence" value="ECO:0007669"/>
    <property type="project" value="UniProtKB-EC"/>
</dbReference>
<feature type="non-terminal residue" evidence="17">
    <location>
        <position position="227"/>
    </location>
</feature>
<feature type="domain" description="Protein kinase" evidence="16">
    <location>
        <begin position="1"/>
        <end position="227"/>
    </location>
</feature>
<evidence type="ECO:0000313" key="18">
    <source>
        <dbReference type="Proteomes" id="UP000008181"/>
    </source>
</evidence>
<comment type="catalytic activity">
    <reaction evidence="14">
        <text>L-threonyl-[protein] + ATP = O-phospho-L-threonyl-[protein] + ADP + H(+)</text>
        <dbReference type="Rhea" id="RHEA:46608"/>
        <dbReference type="Rhea" id="RHEA-COMP:11060"/>
        <dbReference type="Rhea" id="RHEA-COMP:11605"/>
        <dbReference type="ChEBI" id="CHEBI:15378"/>
        <dbReference type="ChEBI" id="CHEBI:30013"/>
        <dbReference type="ChEBI" id="CHEBI:30616"/>
        <dbReference type="ChEBI" id="CHEBI:61977"/>
        <dbReference type="ChEBI" id="CHEBI:456216"/>
        <dbReference type="EC" id="2.7.11.1"/>
    </reaction>
</comment>
<dbReference type="SMART" id="SM00220">
    <property type="entry name" value="S_TKc"/>
    <property type="match status" value="1"/>
</dbReference>
<evidence type="ECO:0000256" key="1">
    <source>
        <dbReference type="ARBA" id="ARBA00003747"/>
    </source>
</evidence>
<dbReference type="PROSITE" id="PS50011">
    <property type="entry name" value="PROTEIN_KINASE_DOM"/>
    <property type="match status" value="1"/>
</dbReference>
<comment type="catalytic activity">
    <reaction evidence="15">
        <text>L-seryl-[protein] + ATP = O-phospho-L-seryl-[protein] + ADP + H(+)</text>
        <dbReference type="Rhea" id="RHEA:17989"/>
        <dbReference type="Rhea" id="RHEA-COMP:9863"/>
        <dbReference type="Rhea" id="RHEA-COMP:11604"/>
        <dbReference type="ChEBI" id="CHEBI:15378"/>
        <dbReference type="ChEBI" id="CHEBI:29999"/>
        <dbReference type="ChEBI" id="CHEBI:30616"/>
        <dbReference type="ChEBI" id="CHEBI:83421"/>
        <dbReference type="ChEBI" id="CHEBI:456216"/>
        <dbReference type="EC" id="2.7.11.1"/>
    </reaction>
</comment>
<dbReference type="STRING" id="578455.G2RG72"/>
<evidence type="ECO:0000256" key="15">
    <source>
        <dbReference type="ARBA" id="ARBA00048679"/>
    </source>
</evidence>
<dbReference type="KEGG" id="ttt:THITE_2011569"/>
<keyword evidence="8" id="KW-0418">Kinase</keyword>
<dbReference type="OrthoDB" id="1668230at2759"/>
<evidence type="ECO:0000313" key="17">
    <source>
        <dbReference type="EMBL" id="AEO71815.1"/>
    </source>
</evidence>
<dbReference type="PANTHER" id="PTHR48013:SF31">
    <property type="entry name" value="DUAL SPECIFICITY MITOGEN-ACTIVATED PROTEIN KINASE KINASE DSOR1"/>
    <property type="match status" value="1"/>
</dbReference>
<dbReference type="EC" id="2.7.12.2" evidence="13"/>
<evidence type="ECO:0000256" key="13">
    <source>
        <dbReference type="ARBA" id="ARBA00038999"/>
    </source>
</evidence>
<dbReference type="EMBL" id="CP003014">
    <property type="protein sequence ID" value="AEO71815.1"/>
    <property type="molecule type" value="Genomic_DNA"/>
</dbReference>
<proteinExistence type="inferred from homology"/>
<comment type="subunit">
    <text evidence="2">Component of the EKC/KEOPS complex composed of at least BUD32, CGI121, GON7, KAE1 and PCC1; the whole complex dimerizes.</text>
</comment>
<dbReference type="EC" id="2.7.11.1" evidence="3"/>
<dbReference type="SUPFAM" id="SSF56112">
    <property type="entry name" value="Protein kinase-like (PK-like)"/>
    <property type="match status" value="1"/>
</dbReference>
<dbReference type="eggNOG" id="KOG0192">
    <property type="taxonomic scope" value="Eukaryota"/>
</dbReference>
<evidence type="ECO:0000256" key="9">
    <source>
        <dbReference type="ARBA" id="ARBA00022840"/>
    </source>
</evidence>
<evidence type="ECO:0000256" key="4">
    <source>
        <dbReference type="ARBA" id="ARBA00013948"/>
    </source>
</evidence>
<sequence length="227" mass="25796">WPPVPPDVDMSTFELETPELAITGNSMLYRVKGRPGIVYKGRGLDREYELQKAAGDCAIPVRGRVMLKSYDGEIICMGFPMDLATPLIVPWVPAPPPAAVLPPNRHRDIIHQMIRLIERLHTKRIVHGDVRLENMLLDSQGELRLCDFGTARYVDEDERAWEGGSTWHYESPNRLLRSEQMGWDPAPPTCEDDLYGLGLSIWHLYTGRIPNEDLAGDDLGLKERQRK</sequence>
<evidence type="ECO:0000256" key="8">
    <source>
        <dbReference type="ARBA" id="ARBA00022777"/>
    </source>
</evidence>
<dbReference type="GO" id="GO:0005524">
    <property type="term" value="F:ATP binding"/>
    <property type="evidence" value="ECO:0007669"/>
    <property type="project" value="UniProtKB-KW"/>
</dbReference>
<dbReference type="AlphaFoldDB" id="G2RG72"/>
<evidence type="ECO:0000256" key="6">
    <source>
        <dbReference type="ARBA" id="ARBA00022679"/>
    </source>
</evidence>
<gene>
    <name evidence="17" type="ORF">THITE_2011569</name>
</gene>
<dbReference type="InterPro" id="IPR000719">
    <property type="entry name" value="Prot_kinase_dom"/>
</dbReference>
<dbReference type="InterPro" id="IPR011009">
    <property type="entry name" value="Kinase-like_dom_sf"/>
</dbReference>
<keyword evidence="7" id="KW-0547">Nucleotide-binding</keyword>
<dbReference type="PANTHER" id="PTHR48013">
    <property type="entry name" value="DUAL SPECIFICITY MITOGEN-ACTIVATED PROTEIN KINASE KINASE 5-RELATED"/>
    <property type="match status" value="1"/>
</dbReference>
<organism evidence="17 18">
    <name type="scientific">Thermothielavioides terrestris (strain ATCC 38088 / NRRL 8126)</name>
    <name type="common">Thielavia terrestris</name>
    <dbReference type="NCBI Taxonomy" id="578455"/>
    <lineage>
        <taxon>Eukaryota</taxon>
        <taxon>Fungi</taxon>
        <taxon>Dikarya</taxon>
        <taxon>Ascomycota</taxon>
        <taxon>Pezizomycotina</taxon>
        <taxon>Sordariomycetes</taxon>
        <taxon>Sordariomycetidae</taxon>
        <taxon>Sordariales</taxon>
        <taxon>Chaetomiaceae</taxon>
        <taxon>Thermothielavioides</taxon>
        <taxon>Thermothielavioides terrestris</taxon>
    </lineage>
</organism>
<evidence type="ECO:0000259" key="16">
    <source>
        <dbReference type="PROSITE" id="PS50011"/>
    </source>
</evidence>
<dbReference type="Pfam" id="PF00069">
    <property type="entry name" value="Pkinase"/>
    <property type="match status" value="1"/>
</dbReference>
<evidence type="ECO:0000256" key="14">
    <source>
        <dbReference type="ARBA" id="ARBA00047899"/>
    </source>
</evidence>
<dbReference type="RefSeq" id="XP_003658151.1">
    <property type="nucleotide sequence ID" value="XM_003658103.1"/>
</dbReference>
<dbReference type="Gene3D" id="1.10.510.10">
    <property type="entry name" value="Transferase(Phosphotransferase) domain 1"/>
    <property type="match status" value="1"/>
</dbReference>
<keyword evidence="6" id="KW-0808">Transferase</keyword>
<comment type="function">
    <text evidence="1">Component of the EKC/KEOPS complex that is required for the formation of a threonylcarbamoyl group on adenosine at position 37 (t(6)A37) in tRNAs that read codons beginning with adenine. The complex is probably involved in the transfer of the threonylcarbamoyl moiety of threonylcarbamoyl-AMP (TC-AMP) to the N6 group of A37. BUD32 has ATPase activity in the context of the EKC/KEOPS complex and likely plays a supporting role to the catalytic subunit KAE1. The EKC/KEOPS complex also promotes both telomere uncapping and telomere elongation. The complex is required for efficient recruitment of transcriptional coactivators.</text>
</comment>
<evidence type="ECO:0000256" key="7">
    <source>
        <dbReference type="ARBA" id="ARBA00022741"/>
    </source>
</evidence>
<protein>
    <recommendedName>
        <fullName evidence="5">EKC/KEOPS complex subunit BUD32</fullName>
        <ecNumber evidence="3">2.7.11.1</ecNumber>
        <ecNumber evidence="13">2.7.12.2</ecNumber>
    </recommendedName>
    <alternativeName>
        <fullName evidence="10 11">Atypical Serine/threonine protein kinase BUD32</fullName>
    </alternativeName>
    <alternativeName>
        <fullName evidence="4">EKC/KEOPS complex subunit bud32</fullName>
    </alternativeName>
</protein>
<dbReference type="Proteomes" id="UP000008181">
    <property type="component" value="Chromosome 6"/>
</dbReference>
<evidence type="ECO:0000256" key="2">
    <source>
        <dbReference type="ARBA" id="ARBA00011534"/>
    </source>
</evidence>
<evidence type="ECO:0000256" key="10">
    <source>
        <dbReference type="ARBA" id="ARBA00030980"/>
    </source>
</evidence>
<evidence type="ECO:0000256" key="3">
    <source>
        <dbReference type="ARBA" id="ARBA00012513"/>
    </source>
</evidence>